<organism evidence="3 4">
    <name type="scientific">Methylopila turkensis</name>
    <dbReference type="NCBI Taxonomy" id="1437816"/>
    <lineage>
        <taxon>Bacteria</taxon>
        <taxon>Pseudomonadati</taxon>
        <taxon>Pseudomonadota</taxon>
        <taxon>Alphaproteobacteria</taxon>
        <taxon>Hyphomicrobiales</taxon>
        <taxon>Methylopilaceae</taxon>
        <taxon>Methylopila</taxon>
    </lineage>
</organism>
<proteinExistence type="predicted"/>
<keyword evidence="1" id="KW-0732">Signal</keyword>
<accession>A0A9W6JN67</accession>
<feature type="signal peptide" evidence="1">
    <location>
        <begin position="1"/>
        <end position="26"/>
    </location>
</feature>
<name>A0A9W6JN67_9HYPH</name>
<dbReference type="InterPro" id="IPR028250">
    <property type="entry name" value="DsbDN"/>
</dbReference>
<dbReference type="EMBL" id="BSFL01000001">
    <property type="protein sequence ID" value="GLK78548.1"/>
    <property type="molecule type" value="Genomic_DNA"/>
</dbReference>
<dbReference type="Proteomes" id="UP001143309">
    <property type="component" value="Unassembled WGS sequence"/>
</dbReference>
<sequence>MWPRRRYLTGMIARLAFAAAAAALFAAPASGEPASPWARDGSSELRLIDAGAAPDGGRLVGVAIRLDAGWKTYWRQPGDSGVPPQFDFAASTNLAGVDIAYPAPERMTDESGIANVYHGEVVLPATVRAKDPSQPVRLALVADYGVCDKVCVPVRAETALDLAPDGAYPGPAAAAVRRALAKTPKRTPFGAAAEGLSIASVSRRDGPDGKPAVEVVAAAPGPVTLFAETGEGGFVRAPEPLGESEGGKARFRIPFDRELPASGLRLTLAAPERAIETSVPLGAILRTP</sequence>
<evidence type="ECO:0000313" key="3">
    <source>
        <dbReference type="EMBL" id="GLK78548.1"/>
    </source>
</evidence>
<evidence type="ECO:0000259" key="2">
    <source>
        <dbReference type="Pfam" id="PF11412"/>
    </source>
</evidence>
<dbReference type="Pfam" id="PF11412">
    <property type="entry name" value="DsbD_N"/>
    <property type="match status" value="1"/>
</dbReference>
<reference evidence="3" key="2">
    <citation type="submission" date="2023-01" db="EMBL/GenBank/DDBJ databases">
        <authorList>
            <person name="Sun Q."/>
            <person name="Evtushenko L."/>
        </authorList>
    </citation>
    <scope>NUCLEOTIDE SEQUENCE</scope>
    <source>
        <strain evidence="3">VKM B-2748</strain>
    </source>
</reference>
<feature type="domain" description="Thiol:disulfide interchange protein DsbD N-terminal" evidence="2">
    <location>
        <begin position="54"/>
        <end position="160"/>
    </location>
</feature>
<feature type="chain" id="PRO_5040959439" evidence="1">
    <location>
        <begin position="27"/>
        <end position="288"/>
    </location>
</feature>
<evidence type="ECO:0000313" key="4">
    <source>
        <dbReference type="Proteomes" id="UP001143309"/>
    </source>
</evidence>
<comment type="caution">
    <text evidence="3">The sequence shown here is derived from an EMBL/GenBank/DDBJ whole genome shotgun (WGS) entry which is preliminary data.</text>
</comment>
<keyword evidence="4" id="KW-1185">Reference proteome</keyword>
<dbReference type="AlphaFoldDB" id="A0A9W6JN67"/>
<evidence type="ECO:0000256" key="1">
    <source>
        <dbReference type="SAM" id="SignalP"/>
    </source>
</evidence>
<reference evidence="3" key="1">
    <citation type="journal article" date="2014" name="Int. J. Syst. Evol. Microbiol.">
        <title>Complete genome sequence of Corynebacterium casei LMG S-19264T (=DSM 44701T), isolated from a smear-ripened cheese.</title>
        <authorList>
            <consortium name="US DOE Joint Genome Institute (JGI-PGF)"/>
            <person name="Walter F."/>
            <person name="Albersmeier A."/>
            <person name="Kalinowski J."/>
            <person name="Ruckert C."/>
        </authorList>
    </citation>
    <scope>NUCLEOTIDE SEQUENCE</scope>
    <source>
        <strain evidence="3">VKM B-2748</strain>
    </source>
</reference>
<gene>
    <name evidence="3" type="ORF">GCM10008174_02890</name>
</gene>
<protein>
    <submittedName>
        <fullName evidence="3">Protein involved in C cytochrome biogenesis</fullName>
    </submittedName>
</protein>